<feature type="domain" description="C2" evidence="2">
    <location>
        <begin position="897"/>
        <end position="1019"/>
    </location>
</feature>
<dbReference type="RefSeq" id="XP_028464644.1">
    <property type="nucleotide sequence ID" value="XM_028609262.1"/>
</dbReference>
<dbReference type="PANTHER" id="PTHR47263:SF1">
    <property type="entry name" value="C2 DOMAIN PROTEIN (AFU_ORTHOLOGUE AFUA_7G02350)"/>
    <property type="match status" value="1"/>
</dbReference>
<evidence type="ECO:0000256" key="1">
    <source>
        <dbReference type="SAM" id="MobiDB-lite"/>
    </source>
</evidence>
<evidence type="ECO:0000259" key="2">
    <source>
        <dbReference type="PROSITE" id="PS50004"/>
    </source>
</evidence>
<sequence length="1369" mass="155220">MSSASTRSYLHRRLDSSRSTTRSRASSRAQQQTVSYDEAYSFALRIAYLNHLLQPPTKRKQWVPAPKPVERQNSSALIGQFASGSVRLPHGFRPDLEKKMKEVLQGTSPLPGYNDPAVKRSFALAFNSFTERAFQKSVDKDRKIEPYILMFYSSARKAAQSTAAHNGSAHDDSSKLLADRHIALFVRLVSHMLRENGADRDRPELMSRLGTLENKLLTNDQNLAAVTGQNGGIMIEVTVPISHDVKDMPMVLLVSRIFDRQPADAQADIDAHMSIWTEKAALQDLKAYQHRLNSAATGALRKQDFDLDEAFEAWKRSEAPHLSQILLDILTAKPELAKASSSSASASTGLDSKPLPGRPQSFYGDDQAYADLGRAIASGDYSSPTLDHSLSLSSLSLDDAPSTIRTVDDPTYTFIPPDPRAFYKSILSYCMDHDHRNSDPELPYAPLSKHTVEFLVELCVYWRVPQFSRLVAFLEVASRRFLDHRIGVDELAICLDFVKSAGTEFKKPPHIEQYAVGLTGIDRSLWTLHDYAAHQHTLQLLHDALLRDLYDQLQGCYGQSPPNIGMVMHLLENHVQNDPGFSPRSGQMEDFATQVSERLRRSAQELYTAIVEAKLPDDAAAWQFCHVVEMGKLVVSRITKIQKRYRNAPEIMGVRPLAILVESTLPLFEKDAEHIIAKSIETAQTNGEEIDIQDGFDLYRELVTLRGHHRQYLPNQPFAFDVEALLEGFVWRWIKTTEGRMQEFVENAIKQDNFGVRPSNADQPPLDAERHSVSIVDLFMLFRQTAAQIEDLHWENEYHHARFMTRLAHSFAVGIEKYCELVSKIFAADMDRPSPEELATASRTAQEKFLKYAKDAWNSKEKPTPYNFNSQVFVMLNNIEYAKQELDKLERSINVDMCAEIIRQVEGPKAQPRKPNKYNFTVKVVEAEDLKVCDTNGFSDPYVVLVDECQNRLHKTRVIRKNLNPRWDETIDITVTAPITILATIWDDDMFGDHDYVGRTSFKLDPLHFSDYIPREVWLDLDSQGRLLVKISMEGERDDIEFQFGKAFRDLKRTEQSMVRKITDKLRDQINATISLETLRNLLKSGGIGASVTSLWKKRASTMPVVLTRQDIEDSLGPLCDYFFDNFSVMSQTLTKDTMRSVMLRLWKEVLLAVEGLLVPPLSDKPSEQRQLSQKEMDTVYIWLDTLFKFFNAKDETGAELGVLQNDLKSPKWHELATLNFFYFEDTNNLIRESERIAAATAQRAQQALMQHSRLSAPVSLGPAPTTGAAAFGSMGTIRRGKSIMMSRNLGTMRRAKEEKRKEAQADPNDDMILRILRMRPEATWYLKDRSRQKERQSAATAAAMIVRNSVHQGWATGSAASARSSPRR</sequence>
<dbReference type="InterPro" id="IPR014772">
    <property type="entry name" value="Munc13_dom-2"/>
</dbReference>
<dbReference type="GeneID" id="39577740"/>
<dbReference type="CDD" id="cd04043">
    <property type="entry name" value="C2_Munc13_fungal"/>
    <property type="match status" value="1"/>
</dbReference>
<dbReference type="Gene3D" id="1.10.357.50">
    <property type="match status" value="1"/>
</dbReference>
<dbReference type="Proteomes" id="UP000272025">
    <property type="component" value="Unassembled WGS sequence"/>
</dbReference>
<gene>
    <name evidence="5" type="ORF">SODALDRAFT_314461</name>
</gene>
<evidence type="ECO:0000313" key="5">
    <source>
        <dbReference type="EMBL" id="ROT36838.1"/>
    </source>
</evidence>
<dbReference type="InterPro" id="IPR035892">
    <property type="entry name" value="C2_domain_sf"/>
</dbReference>
<dbReference type="Gene3D" id="1.20.58.1100">
    <property type="match status" value="1"/>
</dbReference>
<reference evidence="5 6" key="1">
    <citation type="journal article" date="2018" name="Mol. Ecol.">
        <title>The obligate alkalophilic soda-lake fungus Sodiomyces alkalinus has shifted to a protein diet.</title>
        <authorList>
            <person name="Grum-Grzhimaylo A.A."/>
            <person name="Falkoski D.L."/>
            <person name="van den Heuvel J."/>
            <person name="Valero-Jimenez C.A."/>
            <person name="Min B."/>
            <person name="Choi I.G."/>
            <person name="Lipzen A."/>
            <person name="Daum C.G."/>
            <person name="Aanen D.K."/>
            <person name="Tsang A."/>
            <person name="Henrissat B."/>
            <person name="Bilanenko E.N."/>
            <person name="de Vries R.P."/>
            <person name="van Kan J.A.L."/>
            <person name="Grigoriev I.V."/>
            <person name="Debets A.J.M."/>
        </authorList>
    </citation>
    <scope>NUCLEOTIDE SEQUENCE [LARGE SCALE GENOMIC DNA]</scope>
    <source>
        <strain evidence="5 6">F11</strain>
    </source>
</reference>
<feature type="domain" description="MHD1" evidence="3">
    <location>
        <begin position="696"/>
        <end position="822"/>
    </location>
</feature>
<evidence type="ECO:0000259" key="3">
    <source>
        <dbReference type="PROSITE" id="PS51258"/>
    </source>
</evidence>
<dbReference type="InterPro" id="IPR010439">
    <property type="entry name" value="MUN_dom"/>
</dbReference>
<organism evidence="5 6">
    <name type="scientific">Sodiomyces alkalinus (strain CBS 110278 / VKM F-3762 / F11)</name>
    <name type="common">Alkaliphilic filamentous fungus</name>
    <dbReference type="NCBI Taxonomy" id="1314773"/>
    <lineage>
        <taxon>Eukaryota</taxon>
        <taxon>Fungi</taxon>
        <taxon>Dikarya</taxon>
        <taxon>Ascomycota</taxon>
        <taxon>Pezizomycotina</taxon>
        <taxon>Sordariomycetes</taxon>
        <taxon>Hypocreomycetidae</taxon>
        <taxon>Glomerellales</taxon>
        <taxon>Plectosphaerellaceae</taxon>
        <taxon>Sodiomyces</taxon>
    </lineage>
</organism>
<dbReference type="EMBL" id="ML119058">
    <property type="protein sequence ID" value="ROT36838.1"/>
    <property type="molecule type" value="Genomic_DNA"/>
</dbReference>
<feature type="domain" description="MHD2" evidence="4">
    <location>
        <begin position="1113"/>
        <end position="1234"/>
    </location>
</feature>
<dbReference type="InterPro" id="IPR014770">
    <property type="entry name" value="Munc13_1"/>
</dbReference>
<feature type="compositionally biased region" description="Low complexity" evidence="1">
    <location>
        <begin position="17"/>
        <end position="30"/>
    </location>
</feature>
<dbReference type="PROSITE" id="PS50004">
    <property type="entry name" value="C2"/>
    <property type="match status" value="1"/>
</dbReference>
<evidence type="ECO:0000259" key="4">
    <source>
        <dbReference type="PROSITE" id="PS51259"/>
    </source>
</evidence>
<accession>A0A3N2PQT3</accession>
<protein>
    <recommendedName>
        <fullName evidence="7">C2 domain-containing protein</fullName>
    </recommendedName>
</protein>
<name>A0A3N2PQT3_SODAK</name>
<feature type="region of interest" description="Disordered" evidence="1">
    <location>
        <begin position="1"/>
        <end position="30"/>
    </location>
</feature>
<dbReference type="PANTHER" id="PTHR47263">
    <property type="entry name" value="ADENYLATE CYCLASE ACTIVATION PROTEIN GIT1"/>
    <property type="match status" value="1"/>
</dbReference>
<keyword evidence="6" id="KW-1185">Reference proteome</keyword>
<dbReference type="STRING" id="1314773.A0A3N2PQT3"/>
<dbReference type="Pfam" id="PF00168">
    <property type="entry name" value="C2"/>
    <property type="match status" value="1"/>
</dbReference>
<evidence type="ECO:0000313" key="6">
    <source>
        <dbReference type="Proteomes" id="UP000272025"/>
    </source>
</evidence>
<dbReference type="InterPro" id="IPR000008">
    <property type="entry name" value="C2_dom"/>
</dbReference>
<dbReference type="PROSITE" id="PS51258">
    <property type="entry name" value="MHD1"/>
    <property type="match status" value="1"/>
</dbReference>
<dbReference type="InterPro" id="IPR052811">
    <property type="entry name" value="Glucose_resp_signaling"/>
</dbReference>
<dbReference type="SMART" id="SM00239">
    <property type="entry name" value="C2"/>
    <property type="match status" value="1"/>
</dbReference>
<evidence type="ECO:0008006" key="7">
    <source>
        <dbReference type="Google" id="ProtNLM"/>
    </source>
</evidence>
<dbReference type="SUPFAM" id="SSF49562">
    <property type="entry name" value="C2 domain (Calcium/lipid-binding domain, CaLB)"/>
    <property type="match status" value="1"/>
</dbReference>
<dbReference type="PROSITE" id="PS51259">
    <property type="entry name" value="MHD2"/>
    <property type="match status" value="1"/>
</dbReference>
<dbReference type="OrthoDB" id="2015333at2759"/>
<dbReference type="Pfam" id="PF06292">
    <property type="entry name" value="MUN"/>
    <property type="match status" value="1"/>
</dbReference>
<proteinExistence type="predicted"/>